<dbReference type="PANTHER" id="PTHR14885">
    <property type="entry name" value="CILIA- AND FLAGELLA-ASSOCIATED PROTEIN 43-RELATED"/>
    <property type="match status" value="1"/>
</dbReference>
<gene>
    <name evidence="10" type="ORF">Pcinc_038996</name>
</gene>
<dbReference type="Pfam" id="PF25828">
    <property type="entry name" value="CC_Cfap43"/>
    <property type="match status" value="1"/>
</dbReference>
<evidence type="ECO:0000256" key="3">
    <source>
        <dbReference type="ARBA" id="ARBA00022490"/>
    </source>
</evidence>
<name>A0AAE1EJW6_PETCI</name>
<accession>A0AAE1EJW6</accession>
<keyword evidence="5" id="KW-0677">Repeat</keyword>
<reference evidence="10" key="1">
    <citation type="submission" date="2023-10" db="EMBL/GenBank/DDBJ databases">
        <title>Genome assemblies of two species of porcelain crab, Petrolisthes cinctipes and Petrolisthes manimaculis (Anomura: Porcellanidae).</title>
        <authorList>
            <person name="Angst P."/>
        </authorList>
    </citation>
    <scope>NUCLEOTIDE SEQUENCE</scope>
    <source>
        <strain evidence="10">PB745_01</strain>
        <tissue evidence="10">Gill</tissue>
    </source>
</reference>
<evidence type="ECO:0000256" key="8">
    <source>
        <dbReference type="ARBA" id="ARBA00023273"/>
    </source>
</evidence>
<keyword evidence="4" id="KW-0853">WD repeat</keyword>
<comment type="subcellular location">
    <subcellularLocation>
        <location evidence="1">Cell projection</location>
        <location evidence="1">Cilium</location>
    </subcellularLocation>
    <subcellularLocation>
        <location evidence="2">Cytoplasm</location>
        <location evidence="2">Cytoskeleton</location>
    </subcellularLocation>
</comment>
<protein>
    <submittedName>
        <fullName evidence="10">Uncharacterized protein</fullName>
    </submittedName>
</protein>
<keyword evidence="6" id="KW-0175">Coiled coil</keyword>
<evidence type="ECO:0000256" key="6">
    <source>
        <dbReference type="ARBA" id="ARBA00023054"/>
    </source>
</evidence>
<feature type="compositionally biased region" description="Acidic residues" evidence="9">
    <location>
        <begin position="104"/>
        <end position="122"/>
    </location>
</feature>
<evidence type="ECO:0000313" key="10">
    <source>
        <dbReference type="EMBL" id="KAK3854533.1"/>
    </source>
</evidence>
<feature type="compositionally biased region" description="Basic residues" evidence="9">
    <location>
        <begin position="227"/>
        <end position="246"/>
    </location>
</feature>
<dbReference type="EMBL" id="JAWQEG010006541">
    <property type="protein sequence ID" value="KAK3854533.1"/>
    <property type="molecule type" value="Genomic_DNA"/>
</dbReference>
<sequence length="312" mass="37191">MAGELENTTTYDTMKMEIDRLCSQLDTLLEENRTQLGSDQQLPVAEFTLNPRRLQALQDKLTQAEVEVVRGVERSRLEKLLQCHYLKDAAWDNMLVKARALCDDDDDDDDEDEEDEEDEESTTTERISSEDLRLLLYPQLDLNTREKVETQLILLQFVSRQLKEAFNARFDSIHQRKERVIEEVKRLTRKRRQLKEELTKIREEEEKEALKHGEEEGGEEMDEERHKKTPIRRRRRRSRRNIKRKKNKDDEEEEEEEEEEDYEPTWKPEERPELMLQVDESQITSEVLDDGEENTPTKRSNNNTDGEAKQRK</sequence>
<evidence type="ECO:0000313" key="11">
    <source>
        <dbReference type="Proteomes" id="UP001286313"/>
    </source>
</evidence>
<dbReference type="GO" id="GO:0005930">
    <property type="term" value="C:axoneme"/>
    <property type="evidence" value="ECO:0007669"/>
    <property type="project" value="TreeGrafter"/>
</dbReference>
<keyword evidence="11" id="KW-1185">Reference proteome</keyword>
<proteinExistence type="predicted"/>
<keyword evidence="8" id="KW-0966">Cell projection</keyword>
<evidence type="ECO:0000256" key="9">
    <source>
        <dbReference type="SAM" id="MobiDB-lite"/>
    </source>
</evidence>
<organism evidence="10 11">
    <name type="scientific">Petrolisthes cinctipes</name>
    <name type="common">Flat porcelain crab</name>
    <dbReference type="NCBI Taxonomy" id="88211"/>
    <lineage>
        <taxon>Eukaryota</taxon>
        <taxon>Metazoa</taxon>
        <taxon>Ecdysozoa</taxon>
        <taxon>Arthropoda</taxon>
        <taxon>Crustacea</taxon>
        <taxon>Multicrustacea</taxon>
        <taxon>Malacostraca</taxon>
        <taxon>Eumalacostraca</taxon>
        <taxon>Eucarida</taxon>
        <taxon>Decapoda</taxon>
        <taxon>Pleocyemata</taxon>
        <taxon>Anomura</taxon>
        <taxon>Galatheoidea</taxon>
        <taxon>Porcellanidae</taxon>
        <taxon>Petrolisthes</taxon>
    </lineage>
</organism>
<evidence type="ECO:0000256" key="2">
    <source>
        <dbReference type="ARBA" id="ARBA00004245"/>
    </source>
</evidence>
<feature type="region of interest" description="Disordered" evidence="9">
    <location>
        <begin position="104"/>
        <end position="128"/>
    </location>
</feature>
<feature type="region of interest" description="Disordered" evidence="9">
    <location>
        <begin position="204"/>
        <end position="312"/>
    </location>
</feature>
<dbReference type="AlphaFoldDB" id="A0AAE1EJW6"/>
<dbReference type="PANTHER" id="PTHR14885:SF1">
    <property type="entry name" value="CILIA- AND FLAGELLA-ASSOCIATED PROTEIN 43"/>
    <property type="match status" value="1"/>
</dbReference>
<feature type="compositionally biased region" description="Basic and acidic residues" evidence="9">
    <location>
        <begin position="264"/>
        <end position="273"/>
    </location>
</feature>
<comment type="caution">
    <text evidence="10">The sequence shown here is derived from an EMBL/GenBank/DDBJ whole genome shotgun (WGS) entry which is preliminary data.</text>
</comment>
<feature type="compositionally biased region" description="Basic and acidic residues" evidence="9">
    <location>
        <begin position="204"/>
        <end position="215"/>
    </location>
</feature>
<feature type="compositionally biased region" description="Acidic residues" evidence="9">
    <location>
        <begin position="250"/>
        <end position="263"/>
    </location>
</feature>
<dbReference type="GO" id="GO:0060271">
    <property type="term" value="P:cilium assembly"/>
    <property type="evidence" value="ECO:0007669"/>
    <property type="project" value="TreeGrafter"/>
</dbReference>
<evidence type="ECO:0000256" key="4">
    <source>
        <dbReference type="ARBA" id="ARBA00022574"/>
    </source>
</evidence>
<keyword evidence="7" id="KW-0206">Cytoskeleton</keyword>
<evidence type="ECO:0000256" key="7">
    <source>
        <dbReference type="ARBA" id="ARBA00023212"/>
    </source>
</evidence>
<evidence type="ECO:0000256" key="5">
    <source>
        <dbReference type="ARBA" id="ARBA00022737"/>
    </source>
</evidence>
<evidence type="ECO:0000256" key="1">
    <source>
        <dbReference type="ARBA" id="ARBA00004138"/>
    </source>
</evidence>
<dbReference type="Proteomes" id="UP001286313">
    <property type="component" value="Unassembled WGS sequence"/>
</dbReference>
<keyword evidence="3" id="KW-0963">Cytoplasm</keyword>